<dbReference type="AlphaFoldDB" id="A8G2R1"/>
<dbReference type="Proteomes" id="UP000002014">
    <property type="component" value="Chromosome"/>
</dbReference>
<name>A8G2R1_PROM2</name>
<dbReference type="HOGENOM" id="CLU_3028733_0_0_3"/>
<gene>
    <name evidence="1" type="ordered locus">P9215_02751</name>
</gene>
<dbReference type="KEGG" id="pmh:P9215_02751"/>
<sequence>MALGPKADQSPKPVKARRIARIVTAMEAAGSGADDKVCINFAKFVNNLCISSYTIAK</sequence>
<reference evidence="1 2" key="1">
    <citation type="journal article" date="2007" name="PLoS Genet.">
        <title>Patterns and implications of gene gain and loss in the evolution of Prochlorococcus.</title>
        <authorList>
            <person name="Kettler G.C."/>
            <person name="Martiny A.C."/>
            <person name="Huang K."/>
            <person name="Zucker J."/>
            <person name="Coleman M.L."/>
            <person name="Rodrigue S."/>
            <person name="Chen F."/>
            <person name="Lapidus A."/>
            <person name="Ferriera S."/>
            <person name="Johnson J."/>
            <person name="Steglich C."/>
            <person name="Church G.M."/>
            <person name="Richardson P."/>
            <person name="Chisholm S.W."/>
        </authorList>
    </citation>
    <scope>NUCLEOTIDE SEQUENCE [LARGE SCALE GENOMIC DNA]</scope>
    <source>
        <strain evidence="1 2">MIT 9215</strain>
    </source>
</reference>
<organism evidence="1 2">
    <name type="scientific">Prochlorococcus marinus (strain MIT 9215)</name>
    <dbReference type="NCBI Taxonomy" id="93060"/>
    <lineage>
        <taxon>Bacteria</taxon>
        <taxon>Bacillati</taxon>
        <taxon>Cyanobacteriota</taxon>
        <taxon>Cyanophyceae</taxon>
        <taxon>Synechococcales</taxon>
        <taxon>Prochlorococcaceae</taxon>
        <taxon>Prochlorococcus</taxon>
    </lineage>
</organism>
<evidence type="ECO:0000313" key="2">
    <source>
        <dbReference type="Proteomes" id="UP000002014"/>
    </source>
</evidence>
<evidence type="ECO:0000313" key="1">
    <source>
        <dbReference type="EMBL" id="ABV49892.1"/>
    </source>
</evidence>
<dbReference type="EMBL" id="CP000825">
    <property type="protein sequence ID" value="ABV49892.1"/>
    <property type="molecule type" value="Genomic_DNA"/>
</dbReference>
<accession>A8G2R1</accession>
<dbReference type="STRING" id="93060.P9215_02751"/>
<proteinExistence type="predicted"/>
<protein>
    <submittedName>
        <fullName evidence="1">Uncharacterized protein</fullName>
    </submittedName>
</protein>